<dbReference type="SMART" id="SM00121">
    <property type="entry name" value="IB"/>
    <property type="match status" value="1"/>
</dbReference>
<feature type="transmembrane region" description="Helical" evidence="8">
    <location>
        <begin position="241"/>
        <end position="260"/>
    </location>
</feature>
<dbReference type="SUPFAM" id="SSF82895">
    <property type="entry name" value="TSP-1 type 1 repeat"/>
    <property type="match status" value="1"/>
</dbReference>
<dbReference type="PROSITE" id="PS01225">
    <property type="entry name" value="CTCK_2"/>
    <property type="match status" value="1"/>
</dbReference>
<dbReference type="InterPro" id="IPR001007">
    <property type="entry name" value="VWF_dom"/>
</dbReference>
<comment type="similarity">
    <text evidence="2">Belongs to the CCN family.</text>
</comment>
<feature type="domain" description="VWFC" evidence="10">
    <location>
        <begin position="362"/>
        <end position="429"/>
    </location>
</feature>
<keyword evidence="4" id="KW-0732">Signal</keyword>
<dbReference type="InterPro" id="IPR009030">
    <property type="entry name" value="Growth_fac_rcpt_cys_sf"/>
</dbReference>
<dbReference type="SMART" id="SM00041">
    <property type="entry name" value="CT"/>
    <property type="match status" value="1"/>
</dbReference>
<sequence>MRFQFKTGSVIKMASQIQDQCVVTKLQLQDQCVVSKLQLQDKLAVTQLQLQDKREVSNLQLQCQCVDSNVQHQDDPSEISKLQNQVQSCVISKLQLKDQCLLPKLEMQNEPCGISKLQLQDPSSGISKLQLHSQSVISNLQIKDRSVNSKLQLQEGRPSISTLQNQEQSSMISKLQIQDRSVISKLQNREQSSMNSQLQMQNPLSVISKIQMQYPSSVISMLDHFIRYAFTRRQRTIGTRWLLYQVLTISLVIVLLLGHSHAQTEVKDTCMGCLLFYQHTTHQPDKEKKENELCHYPCHCPEYLACQDGVSVVKDGCSCCYMCARQIGDMCSARDVCDGAKGLFCDSTDTSSTGTCKGRDKNPCMVDGVMYKDGEKFQPECSQLCTCQNGFYGCVNTCPQEIHKPSELTCHEPKLIEAKNKCCKEWTCQKLEASGSSVLNGLESDNLILHNPVWHHSSTLVPQEDTTSLTTIPFQQCYKKTTDWTPCSLTCDVGVSIRIVVDPITCNNYQELQLCYLRPCDLTLKTKEQKKCTPTSRRYPRHHIKYQDCLSVKDYSLKFCTNCRENQCCFPRRTITRPIEFQCSDGKREVYNYMWIKKCRCGKTCLRSSSTRRHGNGKRREWKKRRQQGGKKRRRFKI</sequence>
<dbReference type="PROSITE" id="PS50184">
    <property type="entry name" value="VWFC_2"/>
    <property type="match status" value="1"/>
</dbReference>
<reference evidence="11" key="1">
    <citation type="submission" date="2014-12" db="EMBL/GenBank/DDBJ databases">
        <title>Insight into the proteome of Arion vulgaris.</title>
        <authorList>
            <person name="Aradska J."/>
            <person name="Bulat T."/>
            <person name="Smidak R."/>
            <person name="Sarate P."/>
            <person name="Gangsoo J."/>
            <person name="Sialana F."/>
            <person name="Bilban M."/>
            <person name="Lubec G."/>
        </authorList>
    </citation>
    <scope>NUCLEOTIDE SEQUENCE</scope>
    <source>
        <tissue evidence="11">Skin</tissue>
    </source>
</reference>
<dbReference type="SUPFAM" id="SSF57184">
    <property type="entry name" value="Growth factor receptor domain"/>
    <property type="match status" value="1"/>
</dbReference>
<evidence type="ECO:0000313" key="11">
    <source>
        <dbReference type="EMBL" id="CEK72909.1"/>
    </source>
</evidence>
<dbReference type="GO" id="GO:0008201">
    <property type="term" value="F:heparin binding"/>
    <property type="evidence" value="ECO:0007669"/>
    <property type="project" value="TreeGrafter"/>
</dbReference>
<keyword evidence="8" id="KW-0472">Membrane</keyword>
<dbReference type="GO" id="GO:0007165">
    <property type="term" value="P:signal transduction"/>
    <property type="evidence" value="ECO:0007669"/>
    <property type="project" value="InterPro"/>
</dbReference>
<dbReference type="SMART" id="SM00209">
    <property type="entry name" value="TSP1"/>
    <property type="match status" value="1"/>
</dbReference>
<comment type="caution">
    <text evidence="6">Lacks conserved residue(s) required for the propagation of feature annotation.</text>
</comment>
<dbReference type="AlphaFoldDB" id="A0A0B6ZWE6"/>
<evidence type="ECO:0000256" key="7">
    <source>
        <dbReference type="SAM" id="MobiDB-lite"/>
    </source>
</evidence>
<dbReference type="GO" id="GO:0031012">
    <property type="term" value="C:extracellular matrix"/>
    <property type="evidence" value="ECO:0007669"/>
    <property type="project" value="TreeGrafter"/>
</dbReference>
<organism evidence="11">
    <name type="scientific">Arion vulgaris</name>
    <dbReference type="NCBI Taxonomy" id="1028688"/>
    <lineage>
        <taxon>Eukaryota</taxon>
        <taxon>Metazoa</taxon>
        <taxon>Spiralia</taxon>
        <taxon>Lophotrochozoa</taxon>
        <taxon>Mollusca</taxon>
        <taxon>Gastropoda</taxon>
        <taxon>Heterobranchia</taxon>
        <taxon>Euthyneura</taxon>
        <taxon>Panpulmonata</taxon>
        <taxon>Eupulmonata</taxon>
        <taxon>Stylommatophora</taxon>
        <taxon>Helicina</taxon>
        <taxon>Arionoidea</taxon>
        <taxon>Arionidae</taxon>
        <taxon>Arion</taxon>
    </lineage>
</organism>
<dbReference type="InterPro" id="IPR017891">
    <property type="entry name" value="Insulin_GF-bd_Cys-rich_CS"/>
</dbReference>
<dbReference type="InterPro" id="IPR043973">
    <property type="entry name" value="TSP1_CCN"/>
</dbReference>
<dbReference type="EMBL" id="HACG01026044">
    <property type="protein sequence ID" value="CEK72909.1"/>
    <property type="molecule type" value="Transcribed_RNA"/>
</dbReference>
<dbReference type="GO" id="GO:0005615">
    <property type="term" value="C:extracellular space"/>
    <property type="evidence" value="ECO:0007669"/>
    <property type="project" value="TreeGrafter"/>
</dbReference>
<dbReference type="PROSITE" id="PS00222">
    <property type="entry name" value="IGFBP_N_1"/>
    <property type="match status" value="1"/>
</dbReference>
<dbReference type="PANTHER" id="PTHR11348:SF17">
    <property type="entry name" value="CCN"/>
    <property type="match status" value="1"/>
</dbReference>
<evidence type="ECO:0000259" key="10">
    <source>
        <dbReference type="PROSITE" id="PS50184"/>
    </source>
</evidence>
<dbReference type="Pfam" id="PF19035">
    <property type="entry name" value="TSP1_CCN"/>
    <property type="match status" value="1"/>
</dbReference>
<keyword evidence="5" id="KW-1015">Disulfide bond</keyword>
<dbReference type="GO" id="GO:0007155">
    <property type="term" value="P:cell adhesion"/>
    <property type="evidence" value="ECO:0007669"/>
    <property type="project" value="TreeGrafter"/>
</dbReference>
<keyword evidence="8" id="KW-0812">Transmembrane</keyword>
<dbReference type="GO" id="GO:0045597">
    <property type="term" value="P:positive regulation of cell differentiation"/>
    <property type="evidence" value="ECO:0007669"/>
    <property type="project" value="TreeGrafter"/>
</dbReference>
<dbReference type="InterPro" id="IPR006207">
    <property type="entry name" value="Cys_knot_C"/>
</dbReference>
<evidence type="ECO:0000256" key="4">
    <source>
        <dbReference type="ARBA" id="ARBA00022729"/>
    </source>
</evidence>
<evidence type="ECO:0000256" key="6">
    <source>
        <dbReference type="PROSITE-ProRule" id="PRU00039"/>
    </source>
</evidence>
<feature type="region of interest" description="Disordered" evidence="7">
    <location>
        <begin position="607"/>
        <end position="638"/>
    </location>
</feature>
<proteinExistence type="inferred from homology"/>
<dbReference type="PROSITE" id="PS01185">
    <property type="entry name" value="CTCK_1"/>
    <property type="match status" value="1"/>
</dbReference>
<gene>
    <name evidence="11" type="primary">ORF84498</name>
</gene>
<feature type="domain" description="CTCK" evidence="9">
    <location>
        <begin position="532"/>
        <end position="606"/>
    </location>
</feature>
<dbReference type="GO" id="GO:0005178">
    <property type="term" value="F:integrin binding"/>
    <property type="evidence" value="ECO:0007669"/>
    <property type="project" value="TreeGrafter"/>
</dbReference>
<dbReference type="SMART" id="SM00214">
    <property type="entry name" value="VWC"/>
    <property type="match status" value="1"/>
</dbReference>
<dbReference type="PANTHER" id="PTHR11348">
    <property type="entry name" value="CONNECTIVE TISSUE GROWTH FACTOR-RELATED"/>
    <property type="match status" value="1"/>
</dbReference>
<evidence type="ECO:0000256" key="1">
    <source>
        <dbReference type="ARBA" id="ARBA00004613"/>
    </source>
</evidence>
<name>A0A0B6ZWE6_9EUPU</name>
<feature type="compositionally biased region" description="Basic residues" evidence="7">
    <location>
        <begin position="610"/>
        <end position="638"/>
    </location>
</feature>
<evidence type="ECO:0000256" key="2">
    <source>
        <dbReference type="ARBA" id="ARBA00008125"/>
    </source>
</evidence>
<evidence type="ECO:0000256" key="5">
    <source>
        <dbReference type="ARBA" id="ARBA00023157"/>
    </source>
</evidence>
<dbReference type="InterPro" id="IPR050941">
    <property type="entry name" value="CCN"/>
</dbReference>
<keyword evidence="3" id="KW-0964">Secreted</keyword>
<evidence type="ECO:0008006" key="12">
    <source>
        <dbReference type="Google" id="ProtNLM"/>
    </source>
</evidence>
<dbReference type="InterPro" id="IPR036383">
    <property type="entry name" value="TSP1_rpt_sf"/>
</dbReference>
<comment type="subcellular location">
    <subcellularLocation>
        <location evidence="1">Secreted</location>
    </subcellularLocation>
</comment>
<keyword evidence="8" id="KW-1133">Transmembrane helix</keyword>
<dbReference type="SUPFAM" id="SSF57603">
    <property type="entry name" value="FnI-like domain"/>
    <property type="match status" value="1"/>
</dbReference>
<dbReference type="InterPro" id="IPR000867">
    <property type="entry name" value="IGFBP-like"/>
</dbReference>
<protein>
    <recommendedName>
        <fullName evidence="12">CTCK domain-containing protein</fullName>
    </recommendedName>
</protein>
<evidence type="ECO:0000256" key="3">
    <source>
        <dbReference type="ARBA" id="ARBA00022525"/>
    </source>
</evidence>
<dbReference type="InterPro" id="IPR000884">
    <property type="entry name" value="TSP1_rpt"/>
</dbReference>
<accession>A0A0B6ZWE6</accession>
<evidence type="ECO:0000256" key="8">
    <source>
        <dbReference type="SAM" id="Phobius"/>
    </source>
</evidence>
<evidence type="ECO:0000259" key="9">
    <source>
        <dbReference type="PROSITE" id="PS01225"/>
    </source>
</evidence>
<dbReference type="Pfam" id="PF00219">
    <property type="entry name" value="IGFBP"/>
    <property type="match status" value="1"/>
</dbReference>